<keyword evidence="1" id="KW-0732">Signal</keyword>
<dbReference type="OrthoDB" id="4965051at2"/>
<evidence type="ECO:0000256" key="1">
    <source>
        <dbReference type="SAM" id="SignalP"/>
    </source>
</evidence>
<organism evidence="2 3">
    <name type="scientific">Nesterenkonia jeotgali</name>
    <dbReference type="NCBI Taxonomy" id="317018"/>
    <lineage>
        <taxon>Bacteria</taxon>
        <taxon>Bacillati</taxon>
        <taxon>Actinomycetota</taxon>
        <taxon>Actinomycetes</taxon>
        <taxon>Micrococcales</taxon>
        <taxon>Micrococcaceae</taxon>
        <taxon>Nesterenkonia</taxon>
    </lineage>
</organism>
<feature type="signal peptide" evidence="1">
    <location>
        <begin position="1"/>
        <end position="21"/>
    </location>
</feature>
<dbReference type="EMBL" id="LQBM01000001">
    <property type="protein sequence ID" value="KUG60383.1"/>
    <property type="molecule type" value="Genomic_DNA"/>
</dbReference>
<comment type="caution">
    <text evidence="2">The sequence shown here is derived from an EMBL/GenBank/DDBJ whole genome shotgun (WGS) entry which is preliminary data.</text>
</comment>
<keyword evidence="3" id="KW-1185">Reference proteome</keyword>
<dbReference type="PROSITE" id="PS51257">
    <property type="entry name" value="PROKAR_LIPOPROTEIN"/>
    <property type="match status" value="1"/>
</dbReference>
<evidence type="ECO:0008006" key="4">
    <source>
        <dbReference type="Google" id="ProtNLM"/>
    </source>
</evidence>
<dbReference type="RefSeq" id="WP_058887367.1">
    <property type="nucleotide sequence ID" value="NZ_LQBM01000001.1"/>
</dbReference>
<evidence type="ECO:0000313" key="2">
    <source>
        <dbReference type="EMBL" id="KUG60383.1"/>
    </source>
</evidence>
<gene>
    <name evidence="2" type="ORF">AVL63_08300</name>
</gene>
<sequence>MKRSALAGSGLAAVVLLTSCASNPFEDGAAEAEPEVPSFGEIQDRMWDAMLTADTVSIEGEIEASEADVDQMFQEIDETDTGDLLIIGAVDGSDSEMTFTAGDVSFTQRAIDGAEYFRGEDFASLLMSELDDEIAALIEEDFLVSVVAEQWVQFNTDGAEAVFSAEDFISTWRRELDDTEIAALEGTAETRDGTEVYVYSAAEGSTEFVVAATGAPYLLEMRDEESNYRFSAWNEAQRPEAPENVMTLDEIFDAIAAEQGWSTGDADTGA</sequence>
<feature type="chain" id="PRO_5006944341" description="Lipoprotein" evidence="1">
    <location>
        <begin position="22"/>
        <end position="270"/>
    </location>
</feature>
<protein>
    <recommendedName>
        <fullName evidence="4">Lipoprotein</fullName>
    </recommendedName>
</protein>
<accession>A0A0W8IJW3</accession>
<evidence type="ECO:0000313" key="3">
    <source>
        <dbReference type="Proteomes" id="UP000054023"/>
    </source>
</evidence>
<name>A0A0W8IJW3_9MICC</name>
<dbReference type="Proteomes" id="UP000054023">
    <property type="component" value="Unassembled WGS sequence"/>
</dbReference>
<dbReference type="STRING" id="317018.AVL63_08300"/>
<dbReference type="AlphaFoldDB" id="A0A0W8IJW3"/>
<reference evidence="3" key="1">
    <citation type="submission" date="2015-12" db="EMBL/GenBank/DDBJ databases">
        <authorList>
            <person name="Nair G.R."/>
            <person name="Kaur G."/>
            <person name="Mayilraj S."/>
        </authorList>
    </citation>
    <scope>NUCLEOTIDE SEQUENCE [LARGE SCALE GENOMIC DNA]</scope>
    <source>
        <strain evidence="3">CD08_7</strain>
    </source>
</reference>
<proteinExistence type="predicted"/>